<keyword evidence="1" id="KW-0808">Transferase</keyword>
<dbReference type="GO" id="GO:0000030">
    <property type="term" value="F:mannosyltransferase activity"/>
    <property type="evidence" value="ECO:0007669"/>
    <property type="project" value="TreeGrafter"/>
</dbReference>
<dbReference type="Gene3D" id="3.90.550.20">
    <property type="match status" value="1"/>
</dbReference>
<accession>A0A9W7A6T2</accession>
<dbReference type="EMBL" id="BRXW01000549">
    <property type="protein sequence ID" value="GMH65176.1"/>
    <property type="molecule type" value="Genomic_DNA"/>
</dbReference>
<reference evidence="3" key="1">
    <citation type="journal article" date="2023" name="Commun. Biol.">
        <title>Genome analysis of Parmales, the sister group of diatoms, reveals the evolutionary specialization of diatoms from phago-mixotrophs to photoautotrophs.</title>
        <authorList>
            <person name="Ban H."/>
            <person name="Sato S."/>
            <person name="Yoshikawa S."/>
            <person name="Yamada K."/>
            <person name="Nakamura Y."/>
            <person name="Ichinomiya M."/>
            <person name="Sato N."/>
            <person name="Blanc-Mathieu R."/>
            <person name="Endo H."/>
            <person name="Kuwata A."/>
            <person name="Ogata H."/>
        </authorList>
    </citation>
    <scope>NUCLEOTIDE SEQUENCE [LARGE SCALE GENOMIC DNA]</scope>
    <source>
        <strain evidence="3">NIES 3700</strain>
    </source>
</reference>
<evidence type="ECO:0000313" key="3">
    <source>
        <dbReference type="Proteomes" id="UP001165122"/>
    </source>
</evidence>
<dbReference type="SUPFAM" id="SSF53448">
    <property type="entry name" value="Nucleotide-diphospho-sugar transferases"/>
    <property type="match status" value="1"/>
</dbReference>
<sequence length="387" mass="43635">MSSMSIFKSLLSAGLILFLTIITKTQVLPLTGMASETWPGLGLPDPEFNISLSAGLIRIMTDTRILGPDSDPPEGVGGIDTSKVYRYIWQTAKYQTNVPPRVLSRIKKFAPNYTYQFHDDILAEKFLSSNFDKKVVEKYRSFKVGAHKADLWRYCVLYKMGGVYMDIETVLMRSIDEILADASTQVSYTVDSAVPDTVMQGFIATPPNSPFFKKCIEDVMNTPEEEIDKDYLLHTRKFFKRLSTLVRTYPKVGELWVPKKVTGEGKLREKWVLFEENCERKDYRACGYQSDVYNNCCVIQDKFKRPMMFTRYPDFPWGGGGREEQLEMEGKGGARDQRFASILGVGTGWSGWWMEAGGWVLSLGVALGAVGELGGLFLGRGVIGKER</sequence>
<gene>
    <name evidence="2" type="ORF">TrLO_g5226</name>
</gene>
<dbReference type="OrthoDB" id="3647at2759"/>
<dbReference type="GO" id="GO:0016020">
    <property type="term" value="C:membrane"/>
    <property type="evidence" value="ECO:0007669"/>
    <property type="project" value="GOC"/>
</dbReference>
<dbReference type="PANTHER" id="PTHR32385">
    <property type="entry name" value="MANNOSYL PHOSPHORYLINOSITOL CERAMIDE SYNTHASE"/>
    <property type="match status" value="1"/>
</dbReference>
<dbReference type="InterPro" id="IPR029044">
    <property type="entry name" value="Nucleotide-diphossugar_trans"/>
</dbReference>
<evidence type="ECO:0000256" key="1">
    <source>
        <dbReference type="ARBA" id="ARBA00022679"/>
    </source>
</evidence>
<name>A0A9W7A6T2_9STRA</name>
<dbReference type="Proteomes" id="UP001165122">
    <property type="component" value="Unassembled WGS sequence"/>
</dbReference>
<keyword evidence="3" id="KW-1185">Reference proteome</keyword>
<comment type="caution">
    <text evidence="2">The sequence shown here is derived from an EMBL/GenBank/DDBJ whole genome shotgun (WGS) entry which is preliminary data.</text>
</comment>
<dbReference type="InterPro" id="IPR007577">
    <property type="entry name" value="GlycoTrfase_DXD_sugar-bd_CS"/>
</dbReference>
<dbReference type="AlphaFoldDB" id="A0A9W7A6T2"/>
<organism evidence="2 3">
    <name type="scientific">Triparma laevis f. longispina</name>
    <dbReference type="NCBI Taxonomy" id="1714387"/>
    <lineage>
        <taxon>Eukaryota</taxon>
        <taxon>Sar</taxon>
        <taxon>Stramenopiles</taxon>
        <taxon>Ochrophyta</taxon>
        <taxon>Bolidophyceae</taxon>
        <taxon>Parmales</taxon>
        <taxon>Triparmaceae</taxon>
        <taxon>Triparma</taxon>
    </lineage>
</organism>
<evidence type="ECO:0008006" key="4">
    <source>
        <dbReference type="Google" id="ProtNLM"/>
    </source>
</evidence>
<evidence type="ECO:0000313" key="2">
    <source>
        <dbReference type="EMBL" id="GMH65176.1"/>
    </source>
</evidence>
<dbReference type="Pfam" id="PF04488">
    <property type="entry name" value="Gly_transf_sug"/>
    <property type="match status" value="1"/>
</dbReference>
<proteinExistence type="predicted"/>
<protein>
    <recommendedName>
        <fullName evidence="4">Glycosyltransferase family 32 protein</fullName>
    </recommendedName>
</protein>
<dbReference type="GO" id="GO:0051999">
    <property type="term" value="P:mannosyl-inositol phosphorylceramide biosynthetic process"/>
    <property type="evidence" value="ECO:0007669"/>
    <property type="project" value="TreeGrafter"/>
</dbReference>
<dbReference type="InterPro" id="IPR051706">
    <property type="entry name" value="Glycosyltransferase_domain"/>
</dbReference>
<dbReference type="PANTHER" id="PTHR32385:SF15">
    <property type="entry name" value="INOSITOL PHOSPHOCERAMIDE MANNOSYLTRANSFERASE 1"/>
    <property type="match status" value="1"/>
</dbReference>